<keyword evidence="5" id="KW-0539">Nucleus</keyword>
<dbReference type="CDD" id="cd14812">
    <property type="entry name" value="bZIP_u3"/>
    <property type="match status" value="1"/>
</dbReference>
<evidence type="ECO:0000256" key="3">
    <source>
        <dbReference type="ARBA" id="ARBA00023125"/>
    </source>
</evidence>
<dbReference type="GO" id="GO:0000981">
    <property type="term" value="F:DNA-binding transcription factor activity, RNA polymerase II-specific"/>
    <property type="evidence" value="ECO:0007669"/>
    <property type="project" value="TreeGrafter"/>
</dbReference>
<accession>A0A8H5BDU4</accession>
<dbReference type="SUPFAM" id="SSF57959">
    <property type="entry name" value="Leucine zipper domain"/>
    <property type="match status" value="1"/>
</dbReference>
<dbReference type="PANTHER" id="PTHR46164:SF3">
    <property type="entry name" value="ATF6, ISOFORM C"/>
    <property type="match status" value="1"/>
</dbReference>
<reference evidence="9 10" key="1">
    <citation type="journal article" date="2020" name="ISME J.">
        <title>Uncovering the hidden diversity of litter-decomposition mechanisms in mushroom-forming fungi.</title>
        <authorList>
            <person name="Floudas D."/>
            <person name="Bentzer J."/>
            <person name="Ahren D."/>
            <person name="Johansson T."/>
            <person name="Persson P."/>
            <person name="Tunlid A."/>
        </authorList>
    </citation>
    <scope>NUCLEOTIDE SEQUENCE [LARGE SCALE GENOMIC DNA]</scope>
    <source>
        <strain evidence="9 10">CBS 101986</strain>
    </source>
</reference>
<keyword evidence="6" id="KW-0175">Coiled coil</keyword>
<keyword evidence="4" id="KW-0804">Transcription</keyword>
<feature type="region of interest" description="Disordered" evidence="7">
    <location>
        <begin position="84"/>
        <end position="160"/>
    </location>
</feature>
<dbReference type="OrthoDB" id="674948at2759"/>
<keyword evidence="3" id="KW-0238">DNA-binding</keyword>
<dbReference type="Pfam" id="PF00170">
    <property type="entry name" value="bZIP_1"/>
    <property type="match status" value="1"/>
</dbReference>
<dbReference type="PANTHER" id="PTHR46164">
    <property type="entry name" value="ATF6, ISOFORM C"/>
    <property type="match status" value="1"/>
</dbReference>
<dbReference type="Proteomes" id="UP000567179">
    <property type="component" value="Unassembled WGS sequence"/>
</dbReference>
<feature type="region of interest" description="Disordered" evidence="7">
    <location>
        <begin position="605"/>
        <end position="628"/>
    </location>
</feature>
<feature type="compositionally biased region" description="Polar residues" evidence="7">
    <location>
        <begin position="266"/>
        <end position="282"/>
    </location>
</feature>
<dbReference type="SMART" id="SM00338">
    <property type="entry name" value="BRLZ"/>
    <property type="match status" value="1"/>
</dbReference>
<feature type="domain" description="BZIP" evidence="8">
    <location>
        <begin position="165"/>
        <end position="208"/>
    </location>
</feature>
<keyword evidence="2" id="KW-0805">Transcription regulation</keyword>
<evidence type="ECO:0000256" key="4">
    <source>
        <dbReference type="ARBA" id="ARBA00023163"/>
    </source>
</evidence>
<protein>
    <recommendedName>
        <fullName evidence="8">BZIP domain-containing protein</fullName>
    </recommendedName>
</protein>
<dbReference type="GO" id="GO:0030968">
    <property type="term" value="P:endoplasmic reticulum unfolded protein response"/>
    <property type="evidence" value="ECO:0007669"/>
    <property type="project" value="TreeGrafter"/>
</dbReference>
<feature type="compositionally biased region" description="Polar residues" evidence="7">
    <location>
        <begin position="125"/>
        <end position="134"/>
    </location>
</feature>
<dbReference type="InterPro" id="IPR051882">
    <property type="entry name" value="ATF_bZIP_TF"/>
</dbReference>
<feature type="compositionally biased region" description="Low complexity" evidence="7">
    <location>
        <begin position="605"/>
        <end position="615"/>
    </location>
</feature>
<dbReference type="InterPro" id="IPR046347">
    <property type="entry name" value="bZIP_sf"/>
</dbReference>
<evidence type="ECO:0000256" key="1">
    <source>
        <dbReference type="ARBA" id="ARBA00004167"/>
    </source>
</evidence>
<feature type="compositionally biased region" description="Low complexity" evidence="7">
    <location>
        <begin position="250"/>
        <end position="265"/>
    </location>
</feature>
<feature type="region of interest" description="Disordered" evidence="7">
    <location>
        <begin position="418"/>
        <end position="437"/>
    </location>
</feature>
<comment type="caution">
    <text evidence="9">The sequence shown here is derived from an EMBL/GenBank/DDBJ whole genome shotgun (WGS) entry which is preliminary data.</text>
</comment>
<comment type="subcellular location">
    <subcellularLocation>
        <location evidence="1">Membrane</location>
        <topology evidence="1">Single-pass membrane protein</topology>
    </subcellularLocation>
</comment>
<evidence type="ECO:0000256" key="2">
    <source>
        <dbReference type="ARBA" id="ARBA00023015"/>
    </source>
</evidence>
<dbReference type="AlphaFoldDB" id="A0A8H5BDU4"/>
<proteinExistence type="predicted"/>
<dbReference type="GO" id="GO:0005634">
    <property type="term" value="C:nucleus"/>
    <property type="evidence" value="ECO:0007669"/>
    <property type="project" value="TreeGrafter"/>
</dbReference>
<feature type="coiled-coil region" evidence="6">
    <location>
        <begin position="183"/>
        <end position="210"/>
    </location>
</feature>
<dbReference type="Gene3D" id="1.20.5.170">
    <property type="match status" value="1"/>
</dbReference>
<dbReference type="GO" id="GO:0016020">
    <property type="term" value="C:membrane"/>
    <property type="evidence" value="ECO:0007669"/>
    <property type="project" value="UniProtKB-SubCell"/>
</dbReference>
<name>A0A8H5BDU4_9AGAR</name>
<feature type="compositionally biased region" description="Low complexity" evidence="7">
    <location>
        <begin position="303"/>
        <end position="319"/>
    </location>
</feature>
<keyword evidence="10" id="KW-1185">Reference proteome</keyword>
<feature type="region of interest" description="Disordered" evidence="7">
    <location>
        <begin position="296"/>
        <end position="319"/>
    </location>
</feature>
<gene>
    <name evidence="9" type="ORF">D9619_001678</name>
</gene>
<feature type="region of interest" description="Disordered" evidence="7">
    <location>
        <begin position="482"/>
        <end position="556"/>
    </location>
</feature>
<dbReference type="PROSITE" id="PS50217">
    <property type="entry name" value="BZIP"/>
    <property type="match status" value="1"/>
</dbReference>
<evidence type="ECO:0000313" key="9">
    <source>
        <dbReference type="EMBL" id="KAF5321213.1"/>
    </source>
</evidence>
<feature type="region of interest" description="Disordered" evidence="7">
    <location>
        <begin position="250"/>
        <end position="282"/>
    </location>
</feature>
<feature type="compositionally biased region" description="Low complexity" evidence="7">
    <location>
        <begin position="537"/>
        <end position="556"/>
    </location>
</feature>
<evidence type="ECO:0000313" key="10">
    <source>
        <dbReference type="Proteomes" id="UP000567179"/>
    </source>
</evidence>
<evidence type="ECO:0000259" key="8">
    <source>
        <dbReference type="PROSITE" id="PS50217"/>
    </source>
</evidence>
<feature type="region of interest" description="Disordered" evidence="7">
    <location>
        <begin position="373"/>
        <end position="397"/>
    </location>
</feature>
<sequence>MHNSKHPQLCLAMSQIIAADAPLLSPVSADGSWDQPQDFNPAPDFFPYYTIPQEPESPVHQTMLRTVDDHAPGSLPTHQLFDFPMPAHVPHAQGQSADPVPQTPPTRAVSLQEHPAEHSAEDTMESTSTSNKRSASPAPAGQKKPRAIGERISSKDFIPPDVSGLSKREARLVKNRAAAFLSRQRKREEFECMEVRVHELEQENARLQLALAHGIPMPASMASSIIAHQPAALSSPSDAQAEVEQLRAQLAQAQQREQALSAQLSRTTSASMSPSPQPTSLSSINGEIAVKQEPMGDNNSLLASPSRAAQANSSNANGNGTKSGASLGLMLFPPACRNWVARCLSCWRFRAAVLLCALPTLLTMRTMHPTGTAPTSFSIPNPFPSRPHGHARSHSHSSTASFDYHDFDYEFSGDNWSPTSPVRSNPAARPTSSSSSSLRKKLEFADMDIDALAPGLGDLDISFDTVEADDGRIRVRIHPSVASNSNGNMAIPASSLRAQSPGASSTISDSSSSGSSSGDSQSSLAMWNGAPVKHFMGGAPPSGSGSSSSGFSPIGSLPPTSSLAGLHNELIGATQAAWRNEARFNPERYGQGSYDSAKYPASFQQQQQFQHQQQQEHGMSPLSNNGMMDDDADAAAFLGAPGFGMYDSLDDFDMQMLGLGMDGASPLNAGSPESLSSSVFGAGTPGFGMGSQVSLSQLQAQAQVAQMMMTKSGQMQQQQQMTQTQGQGEKKRVRIALKSLPEAGGAEGGEWEVQIC</sequence>
<organism evidence="9 10">
    <name type="scientific">Psilocybe cf. subviscida</name>
    <dbReference type="NCBI Taxonomy" id="2480587"/>
    <lineage>
        <taxon>Eukaryota</taxon>
        <taxon>Fungi</taxon>
        <taxon>Dikarya</taxon>
        <taxon>Basidiomycota</taxon>
        <taxon>Agaricomycotina</taxon>
        <taxon>Agaricomycetes</taxon>
        <taxon>Agaricomycetidae</taxon>
        <taxon>Agaricales</taxon>
        <taxon>Agaricineae</taxon>
        <taxon>Strophariaceae</taxon>
        <taxon>Psilocybe</taxon>
    </lineage>
</organism>
<evidence type="ECO:0000256" key="6">
    <source>
        <dbReference type="SAM" id="Coils"/>
    </source>
</evidence>
<feature type="compositionally biased region" description="Low complexity" evidence="7">
    <location>
        <begin position="500"/>
        <end position="523"/>
    </location>
</feature>
<dbReference type="InterPro" id="IPR004827">
    <property type="entry name" value="bZIP"/>
</dbReference>
<evidence type="ECO:0000256" key="7">
    <source>
        <dbReference type="SAM" id="MobiDB-lite"/>
    </source>
</evidence>
<dbReference type="EMBL" id="JAACJJ010000028">
    <property type="protein sequence ID" value="KAF5321213.1"/>
    <property type="molecule type" value="Genomic_DNA"/>
</dbReference>
<dbReference type="GO" id="GO:0000978">
    <property type="term" value="F:RNA polymerase II cis-regulatory region sequence-specific DNA binding"/>
    <property type="evidence" value="ECO:0007669"/>
    <property type="project" value="TreeGrafter"/>
</dbReference>
<evidence type="ECO:0000256" key="5">
    <source>
        <dbReference type="ARBA" id="ARBA00023242"/>
    </source>
</evidence>